<evidence type="ECO:0000313" key="1">
    <source>
        <dbReference type="EMBL" id="KAI4371790.1"/>
    </source>
</evidence>
<gene>
    <name evidence="1" type="ORF">MLD38_010099</name>
</gene>
<accession>A0ACB9QYR5</accession>
<name>A0ACB9QYR5_9MYRT</name>
<keyword evidence="2" id="KW-1185">Reference proteome</keyword>
<comment type="caution">
    <text evidence="1">The sequence shown here is derived from an EMBL/GenBank/DDBJ whole genome shotgun (WGS) entry which is preliminary data.</text>
</comment>
<dbReference type="Proteomes" id="UP001057402">
    <property type="component" value="Chromosome 4"/>
</dbReference>
<sequence>MEVQEIVIVGGGICGLAMALGLHRKGVKSLVLERSESLRASGTTIILRANGWRALDYLGVSSGLRNRGLLLSGLREIQVDTNKVSERPLGKGEARCLRRSDLIEALAEELPEGTIRFGSRVLSVTADPTDKSHMLQLSNGKVLKARVLIGCDGVNSVLLNYLCMNPIRVTKTSSIRGLTSYPDGHPFGNHFLMTKRGEITLGTIPVSDNLVYWFLLHNWTSKDDEISKDQELIKIHGLKYIEGFPEKVVEMVKNSDPSTLYNKQFKYRAPWEIFLSSCRKGTATVSGDALHAMTPFNGQGGAASLEDAVVLARALAARIIAGGVGSHISTSKYEEALAAYVKERRMRVLSLCTLSYTLNTLREGPSMAVRLLCTLLMTVFFKDRLAHSSFDCGSL</sequence>
<evidence type="ECO:0000313" key="2">
    <source>
        <dbReference type="Proteomes" id="UP001057402"/>
    </source>
</evidence>
<reference evidence="2" key="1">
    <citation type="journal article" date="2023" name="Front. Plant Sci.">
        <title>Chromosomal-level genome assembly of Melastoma candidum provides insights into trichome evolution.</title>
        <authorList>
            <person name="Zhong Y."/>
            <person name="Wu W."/>
            <person name="Sun C."/>
            <person name="Zou P."/>
            <person name="Liu Y."/>
            <person name="Dai S."/>
            <person name="Zhou R."/>
        </authorList>
    </citation>
    <scope>NUCLEOTIDE SEQUENCE [LARGE SCALE GENOMIC DNA]</scope>
</reference>
<protein>
    <submittedName>
        <fullName evidence="1">Uncharacterized protein</fullName>
    </submittedName>
</protein>
<dbReference type="EMBL" id="CM042883">
    <property type="protein sequence ID" value="KAI4371790.1"/>
    <property type="molecule type" value="Genomic_DNA"/>
</dbReference>
<organism evidence="1 2">
    <name type="scientific">Melastoma candidum</name>
    <dbReference type="NCBI Taxonomy" id="119954"/>
    <lineage>
        <taxon>Eukaryota</taxon>
        <taxon>Viridiplantae</taxon>
        <taxon>Streptophyta</taxon>
        <taxon>Embryophyta</taxon>
        <taxon>Tracheophyta</taxon>
        <taxon>Spermatophyta</taxon>
        <taxon>Magnoliopsida</taxon>
        <taxon>eudicotyledons</taxon>
        <taxon>Gunneridae</taxon>
        <taxon>Pentapetalae</taxon>
        <taxon>rosids</taxon>
        <taxon>malvids</taxon>
        <taxon>Myrtales</taxon>
        <taxon>Melastomataceae</taxon>
        <taxon>Melastomatoideae</taxon>
        <taxon>Melastomateae</taxon>
        <taxon>Melastoma</taxon>
    </lineage>
</organism>
<proteinExistence type="predicted"/>